<dbReference type="EMBL" id="GL732587">
    <property type="protein sequence ID" value="EFX73941.1"/>
    <property type="molecule type" value="Genomic_DNA"/>
</dbReference>
<sequence length="91" mass="10334">MPDSYEDLLVCILIDKLSAELRRNLARQNAAVEWDLDTLRKSLLTKIEILEDRESTLIHSSSLKPPKNLNVTFTGATSSNKESKKRETHPV</sequence>
<dbReference type="AlphaFoldDB" id="E9H2W9"/>
<name>E9H2W9_DAPPU</name>
<dbReference type="HOGENOM" id="CLU_2429307_0_0_1"/>
<protein>
    <submittedName>
        <fullName evidence="2">Uncharacterized protein</fullName>
    </submittedName>
</protein>
<feature type="compositionally biased region" description="Basic and acidic residues" evidence="1">
    <location>
        <begin position="81"/>
        <end position="91"/>
    </location>
</feature>
<keyword evidence="3" id="KW-1185">Reference proteome</keyword>
<dbReference type="OrthoDB" id="6147003at2759"/>
<evidence type="ECO:0000256" key="1">
    <source>
        <dbReference type="SAM" id="MobiDB-lite"/>
    </source>
</evidence>
<proteinExistence type="predicted"/>
<feature type="compositionally biased region" description="Polar residues" evidence="1">
    <location>
        <begin position="69"/>
        <end position="80"/>
    </location>
</feature>
<gene>
    <name evidence="2" type="ORF">DAPPUDRAFT_252531</name>
</gene>
<dbReference type="PhylomeDB" id="E9H2W9"/>
<dbReference type="InParanoid" id="E9H2W9"/>
<evidence type="ECO:0000313" key="2">
    <source>
        <dbReference type="EMBL" id="EFX73941.1"/>
    </source>
</evidence>
<evidence type="ECO:0000313" key="3">
    <source>
        <dbReference type="Proteomes" id="UP000000305"/>
    </source>
</evidence>
<accession>E9H2W9</accession>
<dbReference type="KEGG" id="dpx:DAPPUDRAFT_252531"/>
<reference evidence="2 3" key="1">
    <citation type="journal article" date="2011" name="Science">
        <title>The ecoresponsive genome of Daphnia pulex.</title>
        <authorList>
            <person name="Colbourne J.K."/>
            <person name="Pfrender M.E."/>
            <person name="Gilbert D."/>
            <person name="Thomas W.K."/>
            <person name="Tucker A."/>
            <person name="Oakley T.H."/>
            <person name="Tokishita S."/>
            <person name="Aerts A."/>
            <person name="Arnold G.J."/>
            <person name="Basu M.K."/>
            <person name="Bauer D.J."/>
            <person name="Caceres C.E."/>
            <person name="Carmel L."/>
            <person name="Casola C."/>
            <person name="Choi J.H."/>
            <person name="Detter J.C."/>
            <person name="Dong Q."/>
            <person name="Dusheyko S."/>
            <person name="Eads B.D."/>
            <person name="Frohlich T."/>
            <person name="Geiler-Samerotte K.A."/>
            <person name="Gerlach D."/>
            <person name="Hatcher P."/>
            <person name="Jogdeo S."/>
            <person name="Krijgsveld J."/>
            <person name="Kriventseva E.V."/>
            <person name="Kultz D."/>
            <person name="Laforsch C."/>
            <person name="Lindquist E."/>
            <person name="Lopez J."/>
            <person name="Manak J.R."/>
            <person name="Muller J."/>
            <person name="Pangilinan J."/>
            <person name="Patwardhan R.P."/>
            <person name="Pitluck S."/>
            <person name="Pritham E.J."/>
            <person name="Rechtsteiner A."/>
            <person name="Rho M."/>
            <person name="Rogozin I.B."/>
            <person name="Sakarya O."/>
            <person name="Salamov A."/>
            <person name="Schaack S."/>
            <person name="Shapiro H."/>
            <person name="Shiga Y."/>
            <person name="Skalitzky C."/>
            <person name="Smith Z."/>
            <person name="Souvorov A."/>
            <person name="Sung W."/>
            <person name="Tang Z."/>
            <person name="Tsuchiya D."/>
            <person name="Tu H."/>
            <person name="Vos H."/>
            <person name="Wang M."/>
            <person name="Wolf Y.I."/>
            <person name="Yamagata H."/>
            <person name="Yamada T."/>
            <person name="Ye Y."/>
            <person name="Shaw J.R."/>
            <person name="Andrews J."/>
            <person name="Crease T.J."/>
            <person name="Tang H."/>
            <person name="Lucas S.M."/>
            <person name="Robertson H.M."/>
            <person name="Bork P."/>
            <person name="Koonin E.V."/>
            <person name="Zdobnov E.M."/>
            <person name="Grigoriev I.V."/>
            <person name="Lynch M."/>
            <person name="Boore J.L."/>
        </authorList>
    </citation>
    <scope>NUCLEOTIDE SEQUENCE [LARGE SCALE GENOMIC DNA]</scope>
</reference>
<feature type="region of interest" description="Disordered" evidence="1">
    <location>
        <begin position="69"/>
        <end position="91"/>
    </location>
</feature>
<dbReference type="Proteomes" id="UP000000305">
    <property type="component" value="Unassembled WGS sequence"/>
</dbReference>
<organism evidence="2 3">
    <name type="scientific">Daphnia pulex</name>
    <name type="common">Water flea</name>
    <dbReference type="NCBI Taxonomy" id="6669"/>
    <lineage>
        <taxon>Eukaryota</taxon>
        <taxon>Metazoa</taxon>
        <taxon>Ecdysozoa</taxon>
        <taxon>Arthropoda</taxon>
        <taxon>Crustacea</taxon>
        <taxon>Branchiopoda</taxon>
        <taxon>Diplostraca</taxon>
        <taxon>Cladocera</taxon>
        <taxon>Anomopoda</taxon>
        <taxon>Daphniidae</taxon>
        <taxon>Daphnia</taxon>
    </lineage>
</organism>